<keyword evidence="3" id="KW-1185">Reference proteome</keyword>
<sequence length="73" mass="7762">MLVALAVALFVNAAYNVIVWPRFLGRIAKDPRSRAADGSRTTFYRVHLVLITIALVIAAVSAILGVVALVVGT</sequence>
<keyword evidence="1" id="KW-0812">Transmembrane</keyword>
<protein>
    <submittedName>
        <fullName evidence="2">Uncharacterized protein</fullName>
    </submittedName>
</protein>
<evidence type="ECO:0000256" key="1">
    <source>
        <dbReference type="SAM" id="Phobius"/>
    </source>
</evidence>
<gene>
    <name evidence="2" type="ORF">ELQ90_07530</name>
</gene>
<keyword evidence="1" id="KW-1133">Transmembrane helix</keyword>
<evidence type="ECO:0000313" key="3">
    <source>
        <dbReference type="Proteomes" id="UP000288547"/>
    </source>
</evidence>
<accession>A0A3S4BK28</accession>
<dbReference type="Pfam" id="PF26606">
    <property type="entry name" value="SCO4848"/>
    <property type="match status" value="1"/>
</dbReference>
<proteinExistence type="predicted"/>
<reference evidence="2 3" key="1">
    <citation type="submission" date="2018-12" db="EMBL/GenBank/DDBJ databases">
        <authorList>
            <person name="Li F."/>
        </authorList>
    </citation>
    <scope>NUCLEOTIDE SEQUENCE [LARGE SCALE GENOMIC DNA]</scope>
    <source>
        <strain evidence="2 3">11W25H-1</strain>
    </source>
</reference>
<name>A0A3S4BK28_9MICO</name>
<dbReference type="AlphaFoldDB" id="A0A3S4BK28"/>
<evidence type="ECO:0000313" key="2">
    <source>
        <dbReference type="EMBL" id="RWZ51920.1"/>
    </source>
</evidence>
<dbReference type="InterPro" id="IPR058061">
    <property type="entry name" value="SCO4848-like"/>
</dbReference>
<dbReference type="NCBIfam" id="NF046117">
    <property type="entry name" value="SCO4848_fam"/>
    <property type="match status" value="1"/>
</dbReference>
<comment type="caution">
    <text evidence="2">The sequence shown here is derived from an EMBL/GenBank/DDBJ whole genome shotgun (WGS) entry which is preliminary data.</text>
</comment>
<organism evidence="2 3">
    <name type="scientific">Labedella phragmitis</name>
    <dbReference type="NCBI Taxonomy" id="2498849"/>
    <lineage>
        <taxon>Bacteria</taxon>
        <taxon>Bacillati</taxon>
        <taxon>Actinomycetota</taxon>
        <taxon>Actinomycetes</taxon>
        <taxon>Micrococcales</taxon>
        <taxon>Microbacteriaceae</taxon>
        <taxon>Labedella</taxon>
    </lineage>
</organism>
<dbReference type="Proteomes" id="UP000288547">
    <property type="component" value="Unassembled WGS sequence"/>
</dbReference>
<feature type="transmembrane region" description="Helical" evidence="1">
    <location>
        <begin position="48"/>
        <end position="71"/>
    </location>
</feature>
<dbReference type="EMBL" id="RZNB01000002">
    <property type="protein sequence ID" value="RWZ51920.1"/>
    <property type="molecule type" value="Genomic_DNA"/>
</dbReference>
<keyword evidence="1" id="KW-0472">Membrane</keyword>
<dbReference type="RefSeq" id="WP_128494633.1">
    <property type="nucleotide sequence ID" value="NZ_RZNB01000002.1"/>
</dbReference>
<dbReference type="OrthoDB" id="4954985at2"/>